<sequence>MSQPNDPVATILQQWRRERPDLDVTPMGPVGRLRRSAVQVQKRLDTVFARHQLASWEFDLLATLRRSGEPYRLAPTVLFSSLMLTSGAMTRQLQQLEKRGLIQRQINPADARSVLVQLSAEGLALIDSAVGEHVDNLHRLTSTLDATELAQLDSLLGKWMAGLEGEGEKGRDM</sequence>
<evidence type="ECO:0000313" key="5">
    <source>
        <dbReference type="EMBL" id="PXX82066.1"/>
    </source>
</evidence>
<dbReference type="SUPFAM" id="SSF46785">
    <property type="entry name" value="Winged helix' DNA-binding domain"/>
    <property type="match status" value="1"/>
</dbReference>
<dbReference type="PROSITE" id="PS50995">
    <property type="entry name" value="HTH_MARR_2"/>
    <property type="match status" value="1"/>
</dbReference>
<dbReference type="RefSeq" id="WP_110389361.1">
    <property type="nucleotide sequence ID" value="NZ_CALCOA010000051.1"/>
</dbReference>
<feature type="domain" description="HTH marR-type" evidence="4">
    <location>
        <begin position="30"/>
        <end position="161"/>
    </location>
</feature>
<keyword evidence="3" id="KW-0804">Transcription</keyword>
<dbReference type="Proteomes" id="UP000247555">
    <property type="component" value="Unassembled WGS sequence"/>
</dbReference>
<dbReference type="AlphaFoldDB" id="A0A318L274"/>
<dbReference type="InterPro" id="IPR036390">
    <property type="entry name" value="WH_DNA-bd_sf"/>
</dbReference>
<dbReference type="Pfam" id="PF01047">
    <property type="entry name" value="MarR"/>
    <property type="match status" value="1"/>
</dbReference>
<dbReference type="PRINTS" id="PR00598">
    <property type="entry name" value="HTHMARR"/>
</dbReference>
<dbReference type="Gene3D" id="1.10.10.10">
    <property type="entry name" value="Winged helix-like DNA-binding domain superfamily/Winged helix DNA-binding domain"/>
    <property type="match status" value="1"/>
</dbReference>
<keyword evidence="1" id="KW-0805">Transcription regulation</keyword>
<evidence type="ECO:0000259" key="4">
    <source>
        <dbReference type="PROSITE" id="PS50995"/>
    </source>
</evidence>
<accession>A0A318L274</accession>
<evidence type="ECO:0000256" key="2">
    <source>
        <dbReference type="ARBA" id="ARBA00023125"/>
    </source>
</evidence>
<evidence type="ECO:0000256" key="1">
    <source>
        <dbReference type="ARBA" id="ARBA00023015"/>
    </source>
</evidence>
<dbReference type="GO" id="GO:0003677">
    <property type="term" value="F:DNA binding"/>
    <property type="evidence" value="ECO:0007669"/>
    <property type="project" value="UniProtKB-KW"/>
</dbReference>
<dbReference type="PANTHER" id="PTHR42756:SF1">
    <property type="entry name" value="TRANSCRIPTIONAL REPRESSOR OF EMRAB OPERON"/>
    <property type="match status" value="1"/>
</dbReference>
<dbReference type="OrthoDB" id="32523at2"/>
<name>A0A318L274_9NEIS</name>
<dbReference type="GO" id="GO:0003700">
    <property type="term" value="F:DNA-binding transcription factor activity"/>
    <property type="evidence" value="ECO:0007669"/>
    <property type="project" value="InterPro"/>
</dbReference>
<protein>
    <submittedName>
        <fullName evidence="5">DNA-binding MarR family transcriptional regulator</fullName>
    </submittedName>
</protein>
<dbReference type="EMBL" id="QJKI01000001">
    <property type="protein sequence ID" value="PXX82066.1"/>
    <property type="molecule type" value="Genomic_DNA"/>
</dbReference>
<organism evidence="5 6">
    <name type="scientific">Rivihabitans pingtungensis</name>
    <dbReference type="NCBI Taxonomy" id="1054498"/>
    <lineage>
        <taxon>Bacteria</taxon>
        <taxon>Pseudomonadati</taxon>
        <taxon>Pseudomonadota</taxon>
        <taxon>Betaproteobacteria</taxon>
        <taxon>Neisseriales</taxon>
        <taxon>Aquaspirillaceae</taxon>
        <taxon>Rivihabitans</taxon>
    </lineage>
</organism>
<keyword evidence="2 5" id="KW-0238">DNA-binding</keyword>
<keyword evidence="6" id="KW-1185">Reference proteome</keyword>
<evidence type="ECO:0000313" key="6">
    <source>
        <dbReference type="Proteomes" id="UP000247555"/>
    </source>
</evidence>
<dbReference type="InterPro" id="IPR000835">
    <property type="entry name" value="HTH_MarR-typ"/>
</dbReference>
<reference evidence="5 6" key="1">
    <citation type="submission" date="2018-05" db="EMBL/GenBank/DDBJ databases">
        <title>Genomic Encyclopedia of Type Strains, Phase IV (KMG-IV): sequencing the most valuable type-strain genomes for metagenomic binning, comparative biology and taxonomic classification.</title>
        <authorList>
            <person name="Goeker M."/>
        </authorList>
    </citation>
    <scope>NUCLEOTIDE SEQUENCE [LARGE SCALE GENOMIC DNA]</scope>
    <source>
        <strain evidence="5 6">DSM 29661</strain>
    </source>
</reference>
<dbReference type="SMART" id="SM00347">
    <property type="entry name" value="HTH_MARR"/>
    <property type="match status" value="1"/>
</dbReference>
<dbReference type="InterPro" id="IPR036388">
    <property type="entry name" value="WH-like_DNA-bd_sf"/>
</dbReference>
<comment type="caution">
    <text evidence="5">The sequence shown here is derived from an EMBL/GenBank/DDBJ whole genome shotgun (WGS) entry which is preliminary data.</text>
</comment>
<gene>
    <name evidence="5" type="ORF">DFR34_101300</name>
</gene>
<dbReference type="PANTHER" id="PTHR42756">
    <property type="entry name" value="TRANSCRIPTIONAL REGULATOR, MARR"/>
    <property type="match status" value="1"/>
</dbReference>
<proteinExistence type="predicted"/>
<evidence type="ECO:0000256" key="3">
    <source>
        <dbReference type="ARBA" id="ARBA00023163"/>
    </source>
</evidence>